<proteinExistence type="evidence at transcript level"/>
<comment type="similarity">
    <text evidence="5">Belongs to the salp15 family.</text>
</comment>
<dbReference type="EMBL" id="GADI01002765">
    <property type="protein sequence ID" value="JAA71043.1"/>
    <property type="molecule type" value="mRNA"/>
</dbReference>
<accession>A0A0K8RJH4</accession>
<feature type="signal peptide" evidence="6">
    <location>
        <begin position="1"/>
        <end position="19"/>
    </location>
</feature>
<evidence type="ECO:0000256" key="4">
    <source>
        <dbReference type="ARBA" id="ARBA00023180"/>
    </source>
</evidence>
<dbReference type="GO" id="GO:0005576">
    <property type="term" value="C:extracellular region"/>
    <property type="evidence" value="ECO:0007669"/>
    <property type="project" value="UniProtKB-SubCell"/>
</dbReference>
<organism evidence="7">
    <name type="scientific">Ixodes ricinus</name>
    <name type="common">Common tick</name>
    <name type="synonym">Acarus ricinus</name>
    <dbReference type="NCBI Taxonomy" id="34613"/>
    <lineage>
        <taxon>Eukaryota</taxon>
        <taxon>Metazoa</taxon>
        <taxon>Ecdysozoa</taxon>
        <taxon>Arthropoda</taxon>
        <taxon>Chelicerata</taxon>
        <taxon>Arachnida</taxon>
        <taxon>Acari</taxon>
        <taxon>Parasitiformes</taxon>
        <taxon>Ixodida</taxon>
        <taxon>Ixodoidea</taxon>
        <taxon>Ixodidae</taxon>
        <taxon>Ixodinae</taxon>
        <taxon>Ixodes</taxon>
    </lineage>
</organism>
<keyword evidence="3 6" id="KW-0732">Signal</keyword>
<evidence type="ECO:0000256" key="5">
    <source>
        <dbReference type="ARBA" id="ARBA00034321"/>
    </source>
</evidence>
<evidence type="ECO:0000256" key="2">
    <source>
        <dbReference type="ARBA" id="ARBA00022525"/>
    </source>
</evidence>
<comment type="subcellular location">
    <subcellularLocation>
        <location evidence="1">Secreted</location>
    </subcellularLocation>
</comment>
<evidence type="ECO:0000313" key="7">
    <source>
        <dbReference type="EMBL" id="JAA71043.1"/>
    </source>
</evidence>
<dbReference type="Pfam" id="PF12115">
    <property type="entry name" value="Salp15"/>
    <property type="match status" value="1"/>
</dbReference>
<evidence type="ECO:0000256" key="6">
    <source>
        <dbReference type="SAM" id="SignalP"/>
    </source>
</evidence>
<evidence type="ECO:0000256" key="1">
    <source>
        <dbReference type="ARBA" id="ARBA00004613"/>
    </source>
</evidence>
<keyword evidence="2" id="KW-0964">Secreted</keyword>
<dbReference type="AlphaFoldDB" id="A0A0K8RJH4"/>
<dbReference type="InterPro" id="IPR021971">
    <property type="entry name" value="Salp15"/>
</dbReference>
<sequence length="114" mass="12608">METRGIIFSGILWICLVEAGKITHDILNMPPFIMRPLKFLNKLLILCNKTQENKFASINAIGGMYFNVCRYICKYNDGTKRLQRMPIGTPCTMSGGVCGRGGGCDQVDEPAQGC</sequence>
<evidence type="ECO:0000256" key="3">
    <source>
        <dbReference type="ARBA" id="ARBA00022729"/>
    </source>
</evidence>
<protein>
    <submittedName>
        <fullName evidence="7">Putative ixodes 8-cys protein</fullName>
    </submittedName>
</protein>
<keyword evidence="4" id="KW-0325">Glycoprotein</keyword>
<feature type="chain" id="PRO_5005517935" evidence="6">
    <location>
        <begin position="20"/>
        <end position="114"/>
    </location>
</feature>
<reference evidence="7" key="1">
    <citation type="submission" date="2012-12" db="EMBL/GenBank/DDBJ databases">
        <title>Identification and characterization of a phenylalanine ammonia-lyase gene family in Isatis indigotica Fort.</title>
        <authorList>
            <person name="Liu Q."/>
            <person name="Chen J."/>
            <person name="Zhou X."/>
            <person name="Di P."/>
            <person name="Xiao Y."/>
            <person name="Xuan H."/>
            <person name="Zhang L."/>
            <person name="Chen W."/>
        </authorList>
    </citation>
    <scope>NUCLEOTIDE SEQUENCE</scope>
    <source>
        <tissue evidence="7">Salivary gland</tissue>
    </source>
</reference>
<name>A0A0K8RJH4_IXORI</name>